<dbReference type="InterPro" id="IPR014729">
    <property type="entry name" value="Rossmann-like_a/b/a_fold"/>
</dbReference>
<accession>A0A975GAJ1</accession>
<dbReference type="Gene3D" id="3.40.50.300">
    <property type="entry name" value="P-loop containing nucleotide triphosphate hydrolases"/>
    <property type="match status" value="1"/>
</dbReference>
<evidence type="ECO:0000259" key="5">
    <source>
        <dbReference type="Pfam" id="PF02702"/>
    </source>
</evidence>
<feature type="domain" description="Signal transduction histidine kinase osmosensitive K+ channel sensor N-terminal" evidence="5">
    <location>
        <begin position="21"/>
        <end position="230"/>
    </location>
</feature>
<keyword evidence="2 6" id="KW-0418">Kinase</keyword>
<dbReference type="GO" id="GO:0005737">
    <property type="term" value="C:cytoplasm"/>
    <property type="evidence" value="ECO:0007669"/>
    <property type="project" value="UniProtKB-ARBA"/>
</dbReference>
<dbReference type="Gene3D" id="3.40.50.620">
    <property type="entry name" value="HUPs"/>
    <property type="match status" value="1"/>
</dbReference>
<dbReference type="PANTHER" id="PTHR45569">
    <property type="entry name" value="SENSOR PROTEIN KDPD"/>
    <property type="match status" value="1"/>
</dbReference>
<evidence type="ECO:0000313" key="7">
    <source>
        <dbReference type="Proteomes" id="UP000671913"/>
    </source>
</evidence>
<dbReference type="InterPro" id="IPR003852">
    <property type="entry name" value="Sig_transdc_His_kinase_KdpD_N"/>
</dbReference>
<evidence type="ECO:0000256" key="3">
    <source>
        <dbReference type="ARBA" id="ARBA00023012"/>
    </source>
</evidence>
<gene>
    <name evidence="6" type="ORF">ACETAC_00905</name>
</gene>
<keyword evidence="3" id="KW-0902">Two-component regulatory system</keyword>
<evidence type="ECO:0000256" key="2">
    <source>
        <dbReference type="ARBA" id="ARBA00022777"/>
    </source>
</evidence>
<feature type="domain" description="UspA" evidence="4">
    <location>
        <begin position="251"/>
        <end position="369"/>
    </location>
</feature>
<reference evidence="6" key="1">
    <citation type="submission" date="2020-08" db="EMBL/GenBank/DDBJ databases">
        <title>Genomic insights into the carbon and energy metabolism of the first obligate autotrophic acetogenic bacterium Aceticella autotrophica gen. nov., sp. nov.</title>
        <authorList>
            <person name="Toshchakov S.V."/>
            <person name="Elcheninov A.G."/>
            <person name="Kublanov I.V."/>
            <person name="Frolov E.N."/>
            <person name="Lebedinsky A.V."/>
        </authorList>
    </citation>
    <scope>NUCLEOTIDE SEQUENCE</scope>
    <source>
        <strain evidence="6">3443-3Ac</strain>
    </source>
</reference>
<keyword evidence="1" id="KW-0808">Transferase</keyword>
<protein>
    <submittedName>
        <fullName evidence="6">Sensor histidine kinase KdpD</fullName>
    </submittedName>
</protein>
<evidence type="ECO:0000313" key="6">
    <source>
        <dbReference type="EMBL" id="QSZ27519.1"/>
    </source>
</evidence>
<dbReference type="Pfam" id="PF00582">
    <property type="entry name" value="Usp"/>
    <property type="match status" value="1"/>
</dbReference>
<organism evidence="6 7">
    <name type="scientific">Aceticella autotrophica</name>
    <dbReference type="NCBI Taxonomy" id="2755338"/>
    <lineage>
        <taxon>Bacteria</taxon>
        <taxon>Bacillati</taxon>
        <taxon>Bacillota</taxon>
        <taxon>Clostridia</taxon>
        <taxon>Thermoanaerobacterales</taxon>
        <taxon>Thermoanaerobacteraceae</taxon>
        <taxon>Aceticella</taxon>
    </lineage>
</organism>
<dbReference type="Proteomes" id="UP000671913">
    <property type="component" value="Chromosome"/>
</dbReference>
<dbReference type="FunFam" id="3.40.50.300:FF:000483">
    <property type="entry name" value="Sensor histidine kinase KdpD"/>
    <property type="match status" value="1"/>
</dbReference>
<dbReference type="InterPro" id="IPR006016">
    <property type="entry name" value="UspA"/>
</dbReference>
<name>A0A975GAJ1_9THEO</name>
<dbReference type="Pfam" id="PF02702">
    <property type="entry name" value="KdpD"/>
    <property type="match status" value="1"/>
</dbReference>
<dbReference type="AlphaFoldDB" id="A0A975GAJ1"/>
<dbReference type="CDD" id="cd01987">
    <property type="entry name" value="USP_KdpD-like"/>
    <property type="match status" value="1"/>
</dbReference>
<keyword evidence="7" id="KW-1185">Reference proteome</keyword>
<dbReference type="InterPro" id="IPR027417">
    <property type="entry name" value="P-loop_NTPase"/>
</dbReference>
<evidence type="ECO:0000259" key="4">
    <source>
        <dbReference type="Pfam" id="PF00582"/>
    </source>
</evidence>
<dbReference type="GO" id="GO:0005886">
    <property type="term" value="C:plasma membrane"/>
    <property type="evidence" value="ECO:0007669"/>
    <property type="project" value="TreeGrafter"/>
</dbReference>
<dbReference type="SUPFAM" id="SSF52402">
    <property type="entry name" value="Adenine nucleotide alpha hydrolases-like"/>
    <property type="match status" value="1"/>
</dbReference>
<dbReference type="InterPro" id="IPR052023">
    <property type="entry name" value="Histidine_kinase_KdpD"/>
</dbReference>
<sequence length="379" mass="43416">MNDNFKRLTPEEALKIANEKKRGRLKIFLGYAPGVGKTYSMLDEANRRLKRGQDVVIGYLETHGRKGTEEKIGNIEVIPRKKIEYKGIMMEEMDLDAVIKRHPEVAIVDELAHTNVPGSKNKKRYEDVQEILDAGIDVLTTLNIQHLESLNDTIKQITGITVRETIPDSIVANADEIEIIDVPPEALQNRIKRGDVYAAEKIDQCLKNFFRKGNLNALRELVLRQTADEVDEDLEEYMKEQGINDNWQTNERIMVCISQNPLAKKLIRRGLRRARSFKCDWIVVYVECTNIFAPKLTKKDREILEGHFKLAKELGAEVVTLKGKSASEELLRYANERHVTQIIMGHSNRSKLQTFFRGSTLLNLISKAKNIEIHVIPYI</sequence>
<dbReference type="KEGG" id="aaut:ACETAC_00905"/>
<evidence type="ECO:0000256" key="1">
    <source>
        <dbReference type="ARBA" id="ARBA00022679"/>
    </source>
</evidence>
<dbReference type="GO" id="GO:0000155">
    <property type="term" value="F:phosphorelay sensor kinase activity"/>
    <property type="evidence" value="ECO:0007669"/>
    <property type="project" value="InterPro"/>
</dbReference>
<dbReference type="RefSeq" id="WP_284680225.1">
    <property type="nucleotide sequence ID" value="NZ_CP060096.1"/>
</dbReference>
<dbReference type="PANTHER" id="PTHR45569:SF1">
    <property type="entry name" value="SENSOR PROTEIN KDPD"/>
    <property type="match status" value="1"/>
</dbReference>
<dbReference type="EMBL" id="CP060096">
    <property type="protein sequence ID" value="QSZ27519.1"/>
    <property type="molecule type" value="Genomic_DNA"/>
</dbReference>
<proteinExistence type="predicted"/>